<protein>
    <submittedName>
        <fullName evidence="1">Uncharacterized protein</fullName>
    </submittedName>
</protein>
<evidence type="ECO:0000313" key="1">
    <source>
        <dbReference type="EMBL" id="AIF04861.1"/>
    </source>
</evidence>
<organism evidence="1">
    <name type="scientific">uncultured marine group II/III euryarchaeote KM3_177_A07</name>
    <dbReference type="NCBI Taxonomy" id="1457938"/>
    <lineage>
        <taxon>Archaea</taxon>
        <taxon>Methanobacteriati</taxon>
        <taxon>Methanobacteriota</taxon>
        <taxon>environmental samples</taxon>
    </lineage>
</organism>
<accession>A0A075GLB0</accession>
<dbReference type="EMBL" id="KF900721">
    <property type="protein sequence ID" value="AIF04861.1"/>
    <property type="molecule type" value="Genomic_DNA"/>
</dbReference>
<name>A0A075GLB0_9EURY</name>
<dbReference type="AlphaFoldDB" id="A0A075GLB0"/>
<sequence>MAPDRVTFRFPIDSQFRVDWDDFRQKAKDAGKTTAQLLQELVMEHLDDEAHSEESDLQALIESEEPQVRKVRKMRKRAPVVPFKPKLDVGAMRPKDTPKFRILALFRSLNKGDGVDPDELLTEATRLGIPDPQREMQKLVRRGILYIHGGLCRTAT</sequence>
<reference evidence="1" key="1">
    <citation type="journal article" date="2014" name="Genome Biol. Evol.">
        <title>Pangenome evidence for extensive interdomain horizontal transfer affecting lineage core and shell genes in uncultured planktonic thaumarchaeota and euryarchaeota.</title>
        <authorList>
            <person name="Deschamps P."/>
            <person name="Zivanovic Y."/>
            <person name="Moreira D."/>
            <person name="Rodriguez-Valera F."/>
            <person name="Lopez-Garcia P."/>
        </authorList>
    </citation>
    <scope>NUCLEOTIDE SEQUENCE</scope>
</reference>
<proteinExistence type="predicted"/>